<keyword evidence="2" id="KW-0413">Isomerase</keyword>
<comment type="caution">
    <text evidence="2">The sequence shown here is derived from an EMBL/GenBank/DDBJ whole genome shotgun (WGS) entry which is preliminary data.</text>
</comment>
<gene>
    <name evidence="2" type="ORF">RB2654_11578</name>
</gene>
<dbReference type="Proteomes" id="UP000002931">
    <property type="component" value="Unassembled WGS sequence"/>
</dbReference>
<dbReference type="RefSeq" id="WP_008331728.1">
    <property type="nucleotide sequence ID" value="NZ_CH902578.1"/>
</dbReference>
<keyword evidence="3" id="KW-1185">Reference proteome</keyword>
<reference evidence="2 3" key="1">
    <citation type="journal article" date="2010" name="J. Bacteriol.">
        <title>Genome sequences of Pelagibaca bermudensis HTCC2601T and Maritimibacter alkaliphilus HTCC2654T, the type strains of two marine Roseobacter genera.</title>
        <authorList>
            <person name="Thrash J.C."/>
            <person name="Cho J.C."/>
            <person name="Ferriera S."/>
            <person name="Johnson J."/>
            <person name="Vergin K.L."/>
            <person name="Giovannoni S.J."/>
        </authorList>
    </citation>
    <scope>NUCLEOTIDE SEQUENCE [LARGE SCALE GENOMIC DNA]</scope>
    <source>
        <strain evidence="2 3">HTCC2654</strain>
    </source>
</reference>
<dbReference type="EMBL" id="AAMT01000006">
    <property type="protein sequence ID" value="EAQ13136.1"/>
    <property type="molecule type" value="Genomic_DNA"/>
</dbReference>
<dbReference type="Pfam" id="PF08239">
    <property type="entry name" value="SH3_3"/>
    <property type="match status" value="1"/>
</dbReference>
<dbReference type="eggNOG" id="COG4991">
    <property type="taxonomic scope" value="Bacteria"/>
</dbReference>
<evidence type="ECO:0000313" key="2">
    <source>
        <dbReference type="EMBL" id="EAQ13136.1"/>
    </source>
</evidence>
<accession>A3VFM1</accession>
<dbReference type="HOGENOM" id="CLU_1419948_0_0_5"/>
<feature type="domain" description="SH3b" evidence="1">
    <location>
        <begin position="125"/>
        <end position="190"/>
    </location>
</feature>
<dbReference type="Gene3D" id="2.30.30.40">
    <property type="entry name" value="SH3 Domains"/>
    <property type="match status" value="1"/>
</dbReference>
<dbReference type="PROSITE" id="PS51781">
    <property type="entry name" value="SH3B"/>
    <property type="match status" value="1"/>
</dbReference>
<organism evidence="2 3">
    <name type="scientific">Maritimibacter alkaliphilus HTCC2654</name>
    <dbReference type="NCBI Taxonomy" id="314271"/>
    <lineage>
        <taxon>Bacteria</taxon>
        <taxon>Pseudomonadati</taxon>
        <taxon>Pseudomonadota</taxon>
        <taxon>Alphaproteobacteria</taxon>
        <taxon>Rhodobacterales</taxon>
        <taxon>Roseobacteraceae</taxon>
        <taxon>Maritimibacter</taxon>
    </lineage>
</organism>
<dbReference type="SMART" id="SM00287">
    <property type="entry name" value="SH3b"/>
    <property type="match status" value="1"/>
</dbReference>
<evidence type="ECO:0000259" key="1">
    <source>
        <dbReference type="PROSITE" id="PS51781"/>
    </source>
</evidence>
<dbReference type="AlphaFoldDB" id="A3VFM1"/>
<name>A3VFM1_9RHOB</name>
<protein>
    <submittedName>
        <fullName evidence="2">DNA topoisomerase IV subunit A</fullName>
    </submittedName>
</protein>
<sequence length="191" mass="19906">MQLVRLSVMTIVGLGAALYWFGRDAGLPDDSIGRETALISPDLMASITGIVQEPTEEDDRLALALASDASPETATLVAFRPSAEKATIQPAVATVDDGETAVVSTASEPEAAKPLSGTEKATPEPDYLYVTGSRVNVRGGPSTAYGVISSLSLGTQVEDMGDAGDGWRQIVLTDTGERGFMAGRFLSSVEP</sequence>
<evidence type="ECO:0000313" key="3">
    <source>
        <dbReference type="Proteomes" id="UP000002931"/>
    </source>
</evidence>
<dbReference type="GO" id="GO:0016853">
    <property type="term" value="F:isomerase activity"/>
    <property type="evidence" value="ECO:0007669"/>
    <property type="project" value="UniProtKB-KW"/>
</dbReference>
<dbReference type="OrthoDB" id="7433551at2"/>
<dbReference type="STRING" id="314271.RB2654_11578"/>
<dbReference type="InterPro" id="IPR003646">
    <property type="entry name" value="SH3-like_bac-type"/>
</dbReference>
<proteinExistence type="predicted"/>